<comment type="caution">
    <text evidence="1">The sequence shown here is derived from an EMBL/GenBank/DDBJ whole genome shotgun (WGS) entry which is preliminary data.</text>
</comment>
<proteinExistence type="predicted"/>
<dbReference type="EMBL" id="BARW01009521">
    <property type="protein sequence ID" value="GAI81511.1"/>
    <property type="molecule type" value="Genomic_DNA"/>
</dbReference>
<dbReference type="AlphaFoldDB" id="X1SQW5"/>
<name>X1SQW5_9ZZZZ</name>
<sequence>KKLGKPVSEFKPTATQLKLDPSFLSSVEYQKGSTNILIDYSKNGKIKMIFISDRTAGRTKEAIMKLGNLKSSSSLYKIRVQQWLNPQKARQSGNADIAGIEVTPR</sequence>
<accession>X1SQW5</accession>
<organism evidence="1">
    <name type="scientific">marine sediment metagenome</name>
    <dbReference type="NCBI Taxonomy" id="412755"/>
    <lineage>
        <taxon>unclassified sequences</taxon>
        <taxon>metagenomes</taxon>
        <taxon>ecological metagenomes</taxon>
    </lineage>
</organism>
<gene>
    <name evidence="1" type="ORF">S12H4_19119</name>
</gene>
<evidence type="ECO:0000313" key="1">
    <source>
        <dbReference type="EMBL" id="GAI81511.1"/>
    </source>
</evidence>
<protein>
    <submittedName>
        <fullName evidence="1">Uncharacterized protein</fullName>
    </submittedName>
</protein>
<reference evidence="1" key="1">
    <citation type="journal article" date="2014" name="Front. Microbiol.">
        <title>High frequency of phylogenetically diverse reductive dehalogenase-homologous genes in deep subseafloor sedimentary metagenomes.</title>
        <authorList>
            <person name="Kawai M."/>
            <person name="Futagami T."/>
            <person name="Toyoda A."/>
            <person name="Takaki Y."/>
            <person name="Nishi S."/>
            <person name="Hori S."/>
            <person name="Arai W."/>
            <person name="Tsubouchi T."/>
            <person name="Morono Y."/>
            <person name="Uchiyama I."/>
            <person name="Ito T."/>
            <person name="Fujiyama A."/>
            <person name="Inagaki F."/>
            <person name="Takami H."/>
        </authorList>
    </citation>
    <scope>NUCLEOTIDE SEQUENCE</scope>
    <source>
        <strain evidence="1">Expedition CK06-06</strain>
    </source>
</reference>
<feature type="non-terminal residue" evidence="1">
    <location>
        <position position="1"/>
    </location>
</feature>